<dbReference type="InterPro" id="IPR023214">
    <property type="entry name" value="HAD_sf"/>
</dbReference>
<evidence type="ECO:0000256" key="4">
    <source>
        <dbReference type="ARBA" id="ARBA00022842"/>
    </source>
</evidence>
<evidence type="ECO:0000256" key="3">
    <source>
        <dbReference type="ARBA" id="ARBA00022723"/>
    </source>
</evidence>
<comment type="caution">
    <text evidence="5">The sequence shown here is derived from an EMBL/GenBank/DDBJ whole genome shotgun (WGS) entry which is preliminary data.</text>
</comment>
<dbReference type="SFLD" id="SFLDG01129">
    <property type="entry name" value="C1.5:_HAD__Beta-PGM__Phosphata"/>
    <property type="match status" value="1"/>
</dbReference>
<dbReference type="InterPro" id="IPR036412">
    <property type="entry name" value="HAD-like_sf"/>
</dbReference>
<dbReference type="InterPro" id="IPR051600">
    <property type="entry name" value="Beta-PGM-like"/>
</dbReference>
<dbReference type="GO" id="GO:0046872">
    <property type="term" value="F:metal ion binding"/>
    <property type="evidence" value="ECO:0007669"/>
    <property type="project" value="UniProtKB-KW"/>
</dbReference>
<comment type="similarity">
    <text evidence="2">Belongs to the HAD-like hydrolase superfamily. CbbY/CbbZ/Gph/YieH family.</text>
</comment>
<keyword evidence="3" id="KW-0479">Metal-binding</keyword>
<dbReference type="InterPro" id="IPR041492">
    <property type="entry name" value="HAD_2"/>
</dbReference>
<comment type="cofactor">
    <cofactor evidence="1">
        <name>Mg(2+)</name>
        <dbReference type="ChEBI" id="CHEBI:18420"/>
    </cofactor>
</comment>
<evidence type="ECO:0000256" key="2">
    <source>
        <dbReference type="ARBA" id="ARBA00006171"/>
    </source>
</evidence>
<name>A0A1F4ZCB2_9BACT</name>
<dbReference type="PANTHER" id="PTHR46193">
    <property type="entry name" value="6-PHOSPHOGLUCONATE PHOSPHATASE"/>
    <property type="match status" value="1"/>
</dbReference>
<protein>
    <submittedName>
        <fullName evidence="5">HAD family hydrolase</fullName>
    </submittedName>
</protein>
<dbReference type="NCBIfam" id="TIGR01509">
    <property type="entry name" value="HAD-SF-IA-v3"/>
    <property type="match status" value="1"/>
</dbReference>
<dbReference type="PRINTS" id="PR00413">
    <property type="entry name" value="HADHALOGNASE"/>
</dbReference>
<proteinExistence type="inferred from homology"/>
<sequence length="203" mass="22914">MLKAIIFDLDGVLVDATEWHYEALNKALKLFGQEIGREEHLKVYNGLPTNEKLKILSDRGELPRGVHEIIKVLKRRYTDEIVNTSCQPSHEKLIMLSYLKKLGYTLACCSNAQKYSVDNMLKRSMLDTFFDQIIGNDEGYQPKPAPDIYLAAFAKMKLNPQETVVVEDAPHGILAAKASGANVIEVRGFHEVNLSLFERHGII</sequence>
<dbReference type="EMBL" id="MEXN01000003">
    <property type="protein sequence ID" value="OGD03989.1"/>
    <property type="molecule type" value="Genomic_DNA"/>
</dbReference>
<dbReference type="InterPro" id="IPR006439">
    <property type="entry name" value="HAD-SF_hydro_IA"/>
</dbReference>
<gene>
    <name evidence="5" type="ORF">A2989_01160</name>
</gene>
<dbReference type="InterPro" id="IPR023198">
    <property type="entry name" value="PGP-like_dom2"/>
</dbReference>
<evidence type="ECO:0000313" key="6">
    <source>
        <dbReference type="Proteomes" id="UP000177080"/>
    </source>
</evidence>
<dbReference type="SFLD" id="SFLDS00003">
    <property type="entry name" value="Haloacid_Dehalogenase"/>
    <property type="match status" value="1"/>
</dbReference>
<dbReference type="GO" id="GO:0016787">
    <property type="term" value="F:hydrolase activity"/>
    <property type="evidence" value="ECO:0007669"/>
    <property type="project" value="UniProtKB-KW"/>
</dbReference>
<reference evidence="5 6" key="1">
    <citation type="journal article" date="2016" name="Nat. Commun.">
        <title>Thousands of microbial genomes shed light on interconnected biogeochemical processes in an aquifer system.</title>
        <authorList>
            <person name="Anantharaman K."/>
            <person name="Brown C.T."/>
            <person name="Hug L.A."/>
            <person name="Sharon I."/>
            <person name="Castelle C.J."/>
            <person name="Probst A.J."/>
            <person name="Thomas B.C."/>
            <person name="Singh A."/>
            <person name="Wilkins M.J."/>
            <person name="Karaoz U."/>
            <person name="Brodie E.L."/>
            <person name="Williams K.H."/>
            <person name="Hubbard S.S."/>
            <person name="Banfield J.F."/>
        </authorList>
    </citation>
    <scope>NUCLEOTIDE SEQUENCE [LARGE SCALE GENOMIC DNA]</scope>
</reference>
<dbReference type="Proteomes" id="UP000177080">
    <property type="component" value="Unassembled WGS sequence"/>
</dbReference>
<dbReference type="PANTHER" id="PTHR46193:SF9">
    <property type="entry name" value="HALOACID DEHALOGENASE-LIKE HYDROLASE DOMAIN-CONTAINING PROTEIN SGPP"/>
    <property type="match status" value="1"/>
</dbReference>
<dbReference type="Gene3D" id="3.40.50.1000">
    <property type="entry name" value="HAD superfamily/HAD-like"/>
    <property type="match status" value="1"/>
</dbReference>
<evidence type="ECO:0000313" key="5">
    <source>
        <dbReference type="EMBL" id="OGD03989.1"/>
    </source>
</evidence>
<dbReference type="AlphaFoldDB" id="A0A1F4ZCB2"/>
<dbReference type="Gene3D" id="1.10.150.240">
    <property type="entry name" value="Putative phosphatase, domain 2"/>
    <property type="match status" value="1"/>
</dbReference>
<organism evidence="5 6">
    <name type="scientific">Candidatus Amesbacteria bacterium RIFCSPLOWO2_01_FULL_48_25</name>
    <dbReference type="NCBI Taxonomy" id="1797259"/>
    <lineage>
        <taxon>Bacteria</taxon>
        <taxon>Candidatus Amesiibacteriota</taxon>
    </lineage>
</organism>
<keyword evidence="4" id="KW-0460">Magnesium</keyword>
<keyword evidence="5" id="KW-0378">Hydrolase</keyword>
<dbReference type="Pfam" id="PF13419">
    <property type="entry name" value="HAD_2"/>
    <property type="match status" value="1"/>
</dbReference>
<evidence type="ECO:0000256" key="1">
    <source>
        <dbReference type="ARBA" id="ARBA00001946"/>
    </source>
</evidence>
<dbReference type="CDD" id="cd07505">
    <property type="entry name" value="HAD_BPGM-like"/>
    <property type="match status" value="1"/>
</dbReference>
<dbReference type="SUPFAM" id="SSF56784">
    <property type="entry name" value="HAD-like"/>
    <property type="match status" value="1"/>
</dbReference>
<accession>A0A1F4ZCB2</accession>
<dbReference type="STRING" id="1797259.A2989_01160"/>